<gene>
    <name evidence="1" type="ORF">B0I36DRAFT_11495</name>
</gene>
<name>A0A9P9BW72_9PEZI</name>
<reference evidence="1" key="1">
    <citation type="journal article" date="2021" name="Nat. Commun.">
        <title>Genetic determinants of endophytism in the Arabidopsis root mycobiome.</title>
        <authorList>
            <person name="Mesny F."/>
            <person name="Miyauchi S."/>
            <person name="Thiergart T."/>
            <person name="Pickel B."/>
            <person name="Atanasova L."/>
            <person name="Karlsson M."/>
            <person name="Huettel B."/>
            <person name="Barry K.W."/>
            <person name="Haridas S."/>
            <person name="Chen C."/>
            <person name="Bauer D."/>
            <person name="Andreopoulos W."/>
            <person name="Pangilinan J."/>
            <person name="LaButti K."/>
            <person name="Riley R."/>
            <person name="Lipzen A."/>
            <person name="Clum A."/>
            <person name="Drula E."/>
            <person name="Henrissat B."/>
            <person name="Kohler A."/>
            <person name="Grigoriev I.V."/>
            <person name="Martin F.M."/>
            <person name="Hacquard S."/>
        </authorList>
    </citation>
    <scope>NUCLEOTIDE SEQUENCE</scope>
    <source>
        <strain evidence="1">MPI-CAGE-CH-0230</strain>
    </source>
</reference>
<evidence type="ECO:0000313" key="1">
    <source>
        <dbReference type="EMBL" id="KAH7040512.1"/>
    </source>
</evidence>
<comment type="caution">
    <text evidence="1">The sequence shown here is derived from an EMBL/GenBank/DDBJ whole genome shotgun (WGS) entry which is preliminary data.</text>
</comment>
<dbReference type="GeneID" id="70177491"/>
<evidence type="ECO:0000313" key="2">
    <source>
        <dbReference type="Proteomes" id="UP000756346"/>
    </source>
</evidence>
<proteinExistence type="predicted"/>
<sequence length="230" mass="25457">MCRAYTGESPHFPTHSGLTKTAYRRTHIGHICMPPGVFLASPSPPIGRLRLFFQRDTRRAGEKSRKPAVVAAVDASSVIARPCERPAYASFGVPSLVFSYFVEPARGLEALVLSLRAQTCRAGMPKSHASPDHCVLCLKVTGCMASCDMGFPLCLACLGRMEIAIRARLSAVTWRLRLRAKRQGLRETLSYRTSTSWHPHFSGLCLWWFHLSREGAHVVQTWNSSQAAST</sequence>
<accession>A0A9P9BW72</accession>
<dbReference type="EMBL" id="JAGTJQ010000001">
    <property type="protein sequence ID" value="KAH7040512.1"/>
    <property type="molecule type" value="Genomic_DNA"/>
</dbReference>
<protein>
    <submittedName>
        <fullName evidence="1">Uncharacterized protein</fullName>
    </submittedName>
</protein>
<dbReference type="AlphaFoldDB" id="A0A9P9BW72"/>
<dbReference type="Proteomes" id="UP000756346">
    <property type="component" value="Unassembled WGS sequence"/>
</dbReference>
<keyword evidence="2" id="KW-1185">Reference proteome</keyword>
<organism evidence="1 2">
    <name type="scientific">Microdochium trichocladiopsis</name>
    <dbReference type="NCBI Taxonomy" id="1682393"/>
    <lineage>
        <taxon>Eukaryota</taxon>
        <taxon>Fungi</taxon>
        <taxon>Dikarya</taxon>
        <taxon>Ascomycota</taxon>
        <taxon>Pezizomycotina</taxon>
        <taxon>Sordariomycetes</taxon>
        <taxon>Xylariomycetidae</taxon>
        <taxon>Xylariales</taxon>
        <taxon>Microdochiaceae</taxon>
        <taxon>Microdochium</taxon>
    </lineage>
</organism>
<dbReference type="RefSeq" id="XP_046018567.1">
    <property type="nucleotide sequence ID" value="XM_046147945.1"/>
</dbReference>